<organism evidence="1 2">
    <name type="scientific">Melastoma candidum</name>
    <dbReference type="NCBI Taxonomy" id="119954"/>
    <lineage>
        <taxon>Eukaryota</taxon>
        <taxon>Viridiplantae</taxon>
        <taxon>Streptophyta</taxon>
        <taxon>Embryophyta</taxon>
        <taxon>Tracheophyta</taxon>
        <taxon>Spermatophyta</taxon>
        <taxon>Magnoliopsida</taxon>
        <taxon>eudicotyledons</taxon>
        <taxon>Gunneridae</taxon>
        <taxon>Pentapetalae</taxon>
        <taxon>rosids</taxon>
        <taxon>malvids</taxon>
        <taxon>Myrtales</taxon>
        <taxon>Melastomataceae</taxon>
        <taxon>Melastomatoideae</taxon>
        <taxon>Melastomateae</taxon>
        <taxon>Melastoma</taxon>
    </lineage>
</organism>
<keyword evidence="2" id="KW-1185">Reference proteome</keyword>
<protein>
    <submittedName>
        <fullName evidence="1">Uncharacterized protein</fullName>
    </submittedName>
</protein>
<name>A0ACB9L2P8_9MYRT</name>
<accession>A0ACB9L2P8</accession>
<evidence type="ECO:0000313" key="2">
    <source>
        <dbReference type="Proteomes" id="UP001057402"/>
    </source>
</evidence>
<proteinExistence type="predicted"/>
<comment type="caution">
    <text evidence="1">The sequence shown here is derived from an EMBL/GenBank/DDBJ whole genome shotgun (WGS) entry which is preliminary data.</text>
</comment>
<dbReference type="Proteomes" id="UP001057402">
    <property type="component" value="Chromosome 12"/>
</dbReference>
<gene>
    <name evidence="1" type="ORF">MLD38_039255</name>
</gene>
<evidence type="ECO:0000313" key="1">
    <source>
        <dbReference type="EMBL" id="KAI4303653.1"/>
    </source>
</evidence>
<sequence length="410" mass="44370">MDKYYHQGQGDLADILRPPTGALPSDGPQRGAIEDPPSGWGFGEQHDPPGEEAEEDYDFGDPFSNMKDPLLHELELVIPRNSSFLGGLIPDDSAVNHADDRGGYLGGSSGTYPMSAVYATPTPSPSPQQDPSTSVNVAMAYQSLGSPLSHMEAMNPNSRCQLTDTAAAMQISARNSGMKRRKGQAKKVVCIPAPASAANGRAGGEVVPSDLWAWRKYGQKPIKGSPYPRGYYRCSSSKGCSARKQVERSRTDPNMLVITYTSEHNHPWPTQRNALAGSTRATQSSNKNNGRNNLAPKVSSSSSPSKDQQQRDKRQNDTVPMTEAVAGGSLVAYVKQEIEGANDERSEEDRIMGQERGRFDDEDDFLFRDLEGMDGGSDPLSFLLNQGGSNGNVRPEGGLDSFGGFFDWSD</sequence>
<dbReference type="EMBL" id="CM042891">
    <property type="protein sequence ID" value="KAI4303653.1"/>
    <property type="molecule type" value="Genomic_DNA"/>
</dbReference>
<reference evidence="2" key="1">
    <citation type="journal article" date="2023" name="Front. Plant Sci.">
        <title>Chromosomal-level genome assembly of Melastoma candidum provides insights into trichome evolution.</title>
        <authorList>
            <person name="Zhong Y."/>
            <person name="Wu W."/>
            <person name="Sun C."/>
            <person name="Zou P."/>
            <person name="Liu Y."/>
            <person name="Dai S."/>
            <person name="Zhou R."/>
        </authorList>
    </citation>
    <scope>NUCLEOTIDE SEQUENCE [LARGE SCALE GENOMIC DNA]</scope>
</reference>